<sequence>MNGLVFDDDQDTADLAEHVGGGGVGLGGVLGCVLAVVGGDVGVKSGFDLGIKKHPLAEMISLAIGEIVKWAGVCSSGGVKCWAGYWGCRFGRPVWLWCNVHVQATSRHPALVSVDDRGETELVEWLTRMGDRTDRTAELWLGRNESPIGPDPGTVNRIRAPADKLHHYPSGLTEAVTGVAAEELQMSSDQVLIQPWRHLTLTHARHVLLETDVYASL</sequence>
<dbReference type="EMBL" id="SSXH01000847">
    <property type="protein sequence ID" value="THJ37434.1"/>
    <property type="molecule type" value="Genomic_DNA"/>
</dbReference>
<accession>A0A4S5BWP3</accession>
<name>A0A4S5BWP3_9ACTN</name>
<proteinExistence type="predicted"/>
<reference evidence="1 2" key="1">
    <citation type="submission" date="2019-04" db="EMBL/GenBank/DDBJ databases">
        <title>Draft genome sequences for three unisolated Alnus-infective Frankia Sp+ strains, AgTrS, AiOr and AvVan, the first sequenced Frankia strains able to sporulate in-planta.</title>
        <authorList>
            <person name="Bethencourt L."/>
            <person name="Vautrin F."/>
            <person name="Taib N."/>
            <person name="Dubost A."/>
            <person name="Castro-Garcia L."/>
            <person name="Imbaud O."/>
            <person name="Abrouk D."/>
            <person name="Fournier P."/>
            <person name="Briolay J."/>
            <person name="Nguyen A."/>
            <person name="Normand P."/>
            <person name="Fernandez M.P."/>
            <person name="Brochier-Armanet C."/>
            <person name="Herrera-Belaroussi A."/>
        </authorList>
    </citation>
    <scope>NUCLEOTIDE SEQUENCE [LARGE SCALE GENOMIC DNA]</scope>
    <source>
        <strain evidence="1 2">AvVan</strain>
    </source>
</reference>
<feature type="non-terminal residue" evidence="1">
    <location>
        <position position="217"/>
    </location>
</feature>
<gene>
    <name evidence="1" type="ORF">E7Y31_21370</name>
</gene>
<dbReference type="AlphaFoldDB" id="A0A4S5BWP3"/>
<dbReference type="Proteomes" id="UP000305282">
    <property type="component" value="Unassembled WGS sequence"/>
</dbReference>
<evidence type="ECO:0000313" key="2">
    <source>
        <dbReference type="Proteomes" id="UP000305282"/>
    </source>
</evidence>
<protein>
    <submittedName>
        <fullName evidence="1">Uncharacterized protein</fullName>
    </submittedName>
</protein>
<comment type="caution">
    <text evidence="1">The sequence shown here is derived from an EMBL/GenBank/DDBJ whole genome shotgun (WGS) entry which is preliminary data.</text>
</comment>
<keyword evidence="2" id="KW-1185">Reference proteome</keyword>
<organism evidence="1 2">
    <name type="scientific">Candidatus Frankia alpina</name>
    <dbReference type="NCBI Taxonomy" id="2699483"/>
    <lineage>
        <taxon>Bacteria</taxon>
        <taxon>Bacillati</taxon>
        <taxon>Actinomycetota</taxon>
        <taxon>Actinomycetes</taxon>
        <taxon>Frankiales</taxon>
        <taxon>Frankiaceae</taxon>
        <taxon>Frankia</taxon>
    </lineage>
</organism>
<evidence type="ECO:0000313" key="1">
    <source>
        <dbReference type="EMBL" id="THJ37434.1"/>
    </source>
</evidence>